<accession>A0ACC2ADE5</accession>
<gene>
    <name evidence="1" type="ORF">O6H91_22G018000</name>
</gene>
<dbReference type="Proteomes" id="UP001162992">
    <property type="component" value="Chromosome 22"/>
</dbReference>
<evidence type="ECO:0000313" key="1">
    <source>
        <dbReference type="EMBL" id="KAJ7515557.1"/>
    </source>
</evidence>
<sequence length="139" mass="15383">MNDEFKCEVAEVQIAALFAGGTSLKNIGIAFTGYPVIGYKNLIQTSGNCQNRLDVNSLLLLCPWDPKKCSSGCAIEVLVRMCYVKKSNAYLAKTKDVMDIDIIGNRVDDATTPRLNEDVLEETKRMALFKYQGPQIKGL</sequence>
<protein>
    <submittedName>
        <fullName evidence="1">Uncharacterized protein</fullName>
    </submittedName>
</protein>
<proteinExistence type="predicted"/>
<name>A0ACC2ADE5_DIPCM</name>
<evidence type="ECO:0000313" key="2">
    <source>
        <dbReference type="Proteomes" id="UP001162992"/>
    </source>
</evidence>
<organism evidence="1 2">
    <name type="scientific">Diphasiastrum complanatum</name>
    <name type="common">Issler's clubmoss</name>
    <name type="synonym">Lycopodium complanatum</name>
    <dbReference type="NCBI Taxonomy" id="34168"/>
    <lineage>
        <taxon>Eukaryota</taxon>
        <taxon>Viridiplantae</taxon>
        <taxon>Streptophyta</taxon>
        <taxon>Embryophyta</taxon>
        <taxon>Tracheophyta</taxon>
        <taxon>Lycopodiopsida</taxon>
        <taxon>Lycopodiales</taxon>
        <taxon>Lycopodiaceae</taxon>
        <taxon>Lycopodioideae</taxon>
        <taxon>Diphasiastrum</taxon>
    </lineage>
</organism>
<comment type="caution">
    <text evidence="1">The sequence shown here is derived from an EMBL/GenBank/DDBJ whole genome shotgun (WGS) entry which is preliminary data.</text>
</comment>
<dbReference type="EMBL" id="CM055113">
    <property type="protein sequence ID" value="KAJ7515557.1"/>
    <property type="molecule type" value="Genomic_DNA"/>
</dbReference>
<keyword evidence="2" id="KW-1185">Reference proteome</keyword>
<reference evidence="2" key="1">
    <citation type="journal article" date="2024" name="Proc. Natl. Acad. Sci. U.S.A.">
        <title>Extraordinary preservation of gene collinearity over three hundred million years revealed in homosporous lycophytes.</title>
        <authorList>
            <person name="Li C."/>
            <person name="Wickell D."/>
            <person name="Kuo L.Y."/>
            <person name="Chen X."/>
            <person name="Nie B."/>
            <person name="Liao X."/>
            <person name="Peng D."/>
            <person name="Ji J."/>
            <person name="Jenkins J."/>
            <person name="Williams M."/>
            <person name="Shu S."/>
            <person name="Plott C."/>
            <person name="Barry K."/>
            <person name="Rajasekar S."/>
            <person name="Grimwood J."/>
            <person name="Han X."/>
            <person name="Sun S."/>
            <person name="Hou Z."/>
            <person name="He W."/>
            <person name="Dai G."/>
            <person name="Sun C."/>
            <person name="Schmutz J."/>
            <person name="Leebens-Mack J.H."/>
            <person name="Li F.W."/>
            <person name="Wang L."/>
        </authorList>
    </citation>
    <scope>NUCLEOTIDE SEQUENCE [LARGE SCALE GENOMIC DNA]</scope>
    <source>
        <strain evidence="2">cv. PW_Plant_1</strain>
    </source>
</reference>